<dbReference type="InterPro" id="IPR010929">
    <property type="entry name" value="PDR_CDR_ABC"/>
</dbReference>
<gene>
    <name evidence="4" type="ORF">F5147DRAFT_689814</name>
</gene>
<dbReference type="GO" id="GO:0005524">
    <property type="term" value="F:ATP binding"/>
    <property type="evidence" value="ECO:0007669"/>
    <property type="project" value="InterPro"/>
</dbReference>
<evidence type="ECO:0000256" key="2">
    <source>
        <dbReference type="SAM" id="Phobius"/>
    </source>
</evidence>
<dbReference type="Pfam" id="PF06422">
    <property type="entry name" value="PDR_CDR"/>
    <property type="match status" value="1"/>
</dbReference>
<evidence type="ECO:0000313" key="5">
    <source>
        <dbReference type="Proteomes" id="UP000823399"/>
    </source>
</evidence>
<evidence type="ECO:0000259" key="3">
    <source>
        <dbReference type="Pfam" id="PF06422"/>
    </source>
</evidence>
<dbReference type="GO" id="GO:0042626">
    <property type="term" value="F:ATPase-coupled transmembrane transporter activity"/>
    <property type="evidence" value="ECO:0007669"/>
    <property type="project" value="InterPro"/>
</dbReference>
<keyword evidence="2" id="KW-1133">Transmembrane helix</keyword>
<feature type="domain" description="CDR ABC transporter" evidence="3">
    <location>
        <begin position="30"/>
        <end position="70"/>
    </location>
</feature>
<reference evidence="4" key="1">
    <citation type="journal article" date="2020" name="New Phytol.">
        <title>Comparative genomics reveals dynamic genome evolution in host specialist ectomycorrhizal fungi.</title>
        <authorList>
            <person name="Lofgren L.A."/>
            <person name="Nguyen N.H."/>
            <person name="Vilgalys R."/>
            <person name="Ruytinx J."/>
            <person name="Liao H.L."/>
            <person name="Branco S."/>
            <person name="Kuo A."/>
            <person name="LaButti K."/>
            <person name="Lipzen A."/>
            <person name="Andreopoulos W."/>
            <person name="Pangilinan J."/>
            <person name="Riley R."/>
            <person name="Hundley H."/>
            <person name="Na H."/>
            <person name="Barry K."/>
            <person name="Grigoriev I.V."/>
            <person name="Stajich J.E."/>
            <person name="Kennedy P.G."/>
        </authorList>
    </citation>
    <scope>NUCLEOTIDE SEQUENCE</scope>
    <source>
        <strain evidence="4">FC423</strain>
    </source>
</reference>
<dbReference type="OrthoDB" id="2668125at2759"/>
<dbReference type="Proteomes" id="UP000823399">
    <property type="component" value="Unassembled WGS sequence"/>
</dbReference>
<protein>
    <recommendedName>
        <fullName evidence="3">CDR ABC transporter domain-containing protein</fullName>
    </recommendedName>
</protein>
<comment type="caution">
    <text evidence="4">The sequence shown here is derived from an EMBL/GenBank/DDBJ whole genome shotgun (WGS) entry which is preliminary data.</text>
</comment>
<keyword evidence="1" id="KW-0813">Transport</keyword>
<evidence type="ECO:0000313" key="4">
    <source>
        <dbReference type="EMBL" id="KAG2110262.1"/>
    </source>
</evidence>
<name>A0A9P7F9W3_9AGAM</name>
<keyword evidence="2" id="KW-0472">Membrane</keyword>
<dbReference type="GO" id="GO:0016020">
    <property type="term" value="C:membrane"/>
    <property type="evidence" value="ECO:0007669"/>
    <property type="project" value="InterPro"/>
</dbReference>
<evidence type="ECO:0000256" key="1">
    <source>
        <dbReference type="ARBA" id="ARBA00022448"/>
    </source>
</evidence>
<keyword evidence="5" id="KW-1185">Reference proteome</keyword>
<organism evidence="4 5">
    <name type="scientific">Suillus discolor</name>
    <dbReference type="NCBI Taxonomy" id="1912936"/>
    <lineage>
        <taxon>Eukaryota</taxon>
        <taxon>Fungi</taxon>
        <taxon>Dikarya</taxon>
        <taxon>Basidiomycota</taxon>
        <taxon>Agaricomycotina</taxon>
        <taxon>Agaricomycetes</taxon>
        <taxon>Agaricomycetidae</taxon>
        <taxon>Boletales</taxon>
        <taxon>Suillineae</taxon>
        <taxon>Suillaceae</taxon>
        <taxon>Suillus</taxon>
    </lineage>
</organism>
<feature type="transmembrane region" description="Helical" evidence="2">
    <location>
        <begin position="54"/>
        <end position="84"/>
    </location>
</feature>
<dbReference type="EMBL" id="JABBWM010000021">
    <property type="protein sequence ID" value="KAG2110262.1"/>
    <property type="molecule type" value="Genomic_DNA"/>
</dbReference>
<dbReference type="AlphaFoldDB" id="A0A9P7F9W3"/>
<dbReference type="RefSeq" id="XP_041293940.1">
    <property type="nucleotide sequence ID" value="XM_041437002.1"/>
</dbReference>
<proteinExistence type="predicted"/>
<sequence length="87" mass="10129">MRQVHGYLHAIRGQLSHEPRSCRRLPVLSYTTTDQYMFSRLNIAYDNHWHNLGIVFGFVAFNIIAIFWFTISCPFALLVCLLLLGRS</sequence>
<dbReference type="GeneID" id="64699261"/>
<keyword evidence="2" id="KW-0812">Transmembrane</keyword>
<accession>A0A9P7F9W3</accession>